<dbReference type="NCBIfam" id="TIGR01167">
    <property type="entry name" value="LPXTG_anchor"/>
    <property type="match status" value="1"/>
</dbReference>
<sequence>MYDGGSVAGGAGAGGVLAATGIITGAYWLLALALALVVAGLVVIRFSRRRAVHRTRITSWDELDTAVGVDPEGWR</sequence>
<reference evidence="3" key="1">
    <citation type="submission" date="2017-01" db="EMBL/GenBank/DDBJ databases">
        <authorList>
            <person name="Varghese N."/>
            <person name="Submissions S."/>
        </authorList>
    </citation>
    <scope>NUCLEOTIDE SEQUENCE [LARGE SCALE GENOMIC DNA]</scope>
    <source>
        <strain evidence="3">3bp</strain>
    </source>
</reference>
<evidence type="ECO:0000256" key="1">
    <source>
        <dbReference type="SAM" id="Phobius"/>
    </source>
</evidence>
<name>A0A1N6SN48_9MICO</name>
<evidence type="ECO:0000313" key="2">
    <source>
        <dbReference type="EMBL" id="SIQ42545.1"/>
    </source>
</evidence>
<dbReference type="AlphaFoldDB" id="A0A1N6SN48"/>
<gene>
    <name evidence="2" type="ORF">SAMN05518682_2423</name>
</gene>
<proteinExistence type="predicted"/>
<dbReference type="RefSeq" id="WP_076405100.1">
    <property type="nucleotide sequence ID" value="NZ_FTMI01000004.1"/>
</dbReference>
<protein>
    <submittedName>
        <fullName evidence="2">LPXTG-motif cell wall anchor domain-containing protein</fullName>
    </submittedName>
</protein>
<dbReference type="EMBL" id="FTMI01000004">
    <property type="protein sequence ID" value="SIQ42545.1"/>
    <property type="molecule type" value="Genomic_DNA"/>
</dbReference>
<evidence type="ECO:0000313" key="3">
    <source>
        <dbReference type="Proteomes" id="UP000186235"/>
    </source>
</evidence>
<keyword evidence="3" id="KW-1185">Reference proteome</keyword>
<keyword evidence="1" id="KW-0472">Membrane</keyword>
<keyword evidence="1" id="KW-0812">Transmembrane</keyword>
<dbReference type="Proteomes" id="UP000186235">
    <property type="component" value="Unassembled WGS sequence"/>
</dbReference>
<organism evidence="2 3">
    <name type="scientific">Cellulosimicrobium aquatile</name>
    <dbReference type="NCBI Taxonomy" id="1612203"/>
    <lineage>
        <taxon>Bacteria</taxon>
        <taxon>Bacillati</taxon>
        <taxon>Actinomycetota</taxon>
        <taxon>Actinomycetes</taxon>
        <taxon>Micrococcales</taxon>
        <taxon>Promicromonosporaceae</taxon>
        <taxon>Cellulosimicrobium</taxon>
    </lineage>
</organism>
<feature type="transmembrane region" description="Helical" evidence="1">
    <location>
        <begin position="26"/>
        <end position="46"/>
    </location>
</feature>
<accession>A0A1N6SN48</accession>
<keyword evidence="1" id="KW-1133">Transmembrane helix</keyword>